<accession>U2UVP3</accession>
<dbReference type="GO" id="GO:0003677">
    <property type="term" value="F:DNA binding"/>
    <property type="evidence" value="ECO:0007669"/>
    <property type="project" value="UniProtKB-UniRule"/>
</dbReference>
<dbReference type="Gene3D" id="1.10.357.10">
    <property type="entry name" value="Tetracycline Repressor, domain 2"/>
    <property type="match status" value="1"/>
</dbReference>
<evidence type="ECO:0000313" key="5">
    <source>
        <dbReference type="Proteomes" id="UP000016638"/>
    </source>
</evidence>
<reference evidence="4 5" key="1">
    <citation type="submission" date="2013-08" db="EMBL/GenBank/DDBJ databases">
        <authorList>
            <person name="Durkin A.S."/>
            <person name="Haft D.R."/>
            <person name="McCorrison J."/>
            <person name="Torralba M."/>
            <person name="Gillis M."/>
            <person name="Haft D.H."/>
            <person name="Methe B."/>
            <person name="Sutton G."/>
            <person name="Nelson K.E."/>
        </authorList>
    </citation>
    <scope>NUCLEOTIDE SEQUENCE [LARGE SCALE GENOMIC DNA]</scope>
    <source>
        <strain evidence="4 5">F0195</strain>
    </source>
</reference>
<evidence type="ECO:0000259" key="3">
    <source>
        <dbReference type="PROSITE" id="PS50977"/>
    </source>
</evidence>
<feature type="domain" description="HTH tetR-type" evidence="3">
    <location>
        <begin position="12"/>
        <end position="72"/>
    </location>
</feature>
<dbReference type="PATRIC" id="fig|1125712.3.peg.1717"/>
<dbReference type="eggNOG" id="COG1309">
    <property type="taxonomic scope" value="Bacteria"/>
</dbReference>
<evidence type="ECO:0000256" key="2">
    <source>
        <dbReference type="PROSITE-ProRule" id="PRU00335"/>
    </source>
</evidence>
<gene>
    <name evidence="4" type="ORF">HMPREF1316_1731</name>
</gene>
<dbReference type="STRING" id="1125712.HMPREF1316_1731"/>
<dbReference type="AlphaFoldDB" id="U2UVP3"/>
<dbReference type="OrthoDB" id="5366068at2"/>
<dbReference type="InterPro" id="IPR009057">
    <property type="entry name" value="Homeodomain-like_sf"/>
</dbReference>
<dbReference type="InterPro" id="IPR001647">
    <property type="entry name" value="HTH_TetR"/>
</dbReference>
<evidence type="ECO:0000256" key="1">
    <source>
        <dbReference type="ARBA" id="ARBA00023125"/>
    </source>
</evidence>
<evidence type="ECO:0000313" key="4">
    <source>
        <dbReference type="EMBL" id="ERL07187.1"/>
    </source>
</evidence>
<dbReference type="Proteomes" id="UP000016638">
    <property type="component" value="Unassembled WGS sequence"/>
</dbReference>
<dbReference type="Pfam" id="PF00440">
    <property type="entry name" value="TetR_N"/>
    <property type="match status" value="1"/>
</dbReference>
<keyword evidence="5" id="KW-1185">Reference proteome</keyword>
<dbReference type="SUPFAM" id="SSF46689">
    <property type="entry name" value="Homeodomain-like"/>
    <property type="match status" value="1"/>
</dbReference>
<sequence>MGRTSYTEEERRAIIASFISATRKAIDQDGIANVSIRKISNGTGYSSATLYLYFQNLDELVQLSLVGYLESYCRSLVDNDIPHDTPLETYLWSWRQFCLFTFRKPEIFNSLFFGASSSMLDEVVKRYYSIYPNQLDHLSGAVLSMVLLGNLHERNLSVLEPCASDLGISQERIELMNDITVSYYHDVLTGLMGTEPTDQRIQSLTERVLDAVVLILGLDRRPAS</sequence>
<protein>
    <submittedName>
        <fullName evidence="4">Transcriptional regulator, TetR family</fullName>
    </submittedName>
</protein>
<comment type="caution">
    <text evidence="4">The sequence shown here is derived from an EMBL/GenBank/DDBJ whole genome shotgun (WGS) entry which is preliminary data.</text>
</comment>
<keyword evidence="1 2" id="KW-0238">DNA-binding</keyword>
<dbReference type="EMBL" id="AWEZ01000060">
    <property type="protein sequence ID" value="ERL07187.1"/>
    <property type="molecule type" value="Genomic_DNA"/>
</dbReference>
<organism evidence="4 5">
    <name type="scientific">Olsenella profusa F0195</name>
    <dbReference type="NCBI Taxonomy" id="1125712"/>
    <lineage>
        <taxon>Bacteria</taxon>
        <taxon>Bacillati</taxon>
        <taxon>Actinomycetota</taxon>
        <taxon>Coriobacteriia</taxon>
        <taxon>Coriobacteriales</taxon>
        <taxon>Atopobiaceae</taxon>
        <taxon>Olsenella</taxon>
    </lineage>
</organism>
<dbReference type="PROSITE" id="PS50977">
    <property type="entry name" value="HTH_TETR_2"/>
    <property type="match status" value="1"/>
</dbReference>
<name>U2UVP3_9ACTN</name>
<feature type="DNA-binding region" description="H-T-H motif" evidence="2">
    <location>
        <begin position="35"/>
        <end position="54"/>
    </location>
</feature>
<dbReference type="RefSeq" id="WP_021726598.1">
    <property type="nucleotide sequence ID" value="NZ_AWEZ01000060.1"/>
</dbReference>
<proteinExistence type="predicted"/>